<dbReference type="AlphaFoldDB" id="A0A0D0DPC4"/>
<evidence type="ECO:0000313" key="2">
    <source>
        <dbReference type="Proteomes" id="UP000054538"/>
    </source>
</evidence>
<evidence type="ECO:0000313" key="1">
    <source>
        <dbReference type="EMBL" id="KIK80755.1"/>
    </source>
</evidence>
<protein>
    <submittedName>
        <fullName evidence="1">Unplaced genomic scaffold scaffold_1122, whole genome shotgun sequence</fullName>
    </submittedName>
</protein>
<reference evidence="1 2" key="1">
    <citation type="submission" date="2014-04" db="EMBL/GenBank/DDBJ databases">
        <authorList>
            <consortium name="DOE Joint Genome Institute"/>
            <person name="Kuo A."/>
            <person name="Kohler A."/>
            <person name="Jargeat P."/>
            <person name="Nagy L.G."/>
            <person name="Floudas D."/>
            <person name="Copeland A."/>
            <person name="Barry K.W."/>
            <person name="Cichocki N."/>
            <person name="Veneault-Fourrey C."/>
            <person name="LaButti K."/>
            <person name="Lindquist E.A."/>
            <person name="Lipzen A."/>
            <person name="Lundell T."/>
            <person name="Morin E."/>
            <person name="Murat C."/>
            <person name="Sun H."/>
            <person name="Tunlid A."/>
            <person name="Henrissat B."/>
            <person name="Grigoriev I.V."/>
            <person name="Hibbett D.S."/>
            <person name="Martin F."/>
            <person name="Nordberg H.P."/>
            <person name="Cantor M.N."/>
            <person name="Hua S.X."/>
        </authorList>
    </citation>
    <scope>NUCLEOTIDE SEQUENCE [LARGE SCALE GENOMIC DNA]</scope>
    <source>
        <strain evidence="1 2">Ve08.2h10</strain>
    </source>
</reference>
<accession>A0A0D0DPC4</accession>
<keyword evidence="2" id="KW-1185">Reference proteome</keyword>
<organism evidence="1 2">
    <name type="scientific">Paxillus rubicundulus Ve08.2h10</name>
    <dbReference type="NCBI Taxonomy" id="930991"/>
    <lineage>
        <taxon>Eukaryota</taxon>
        <taxon>Fungi</taxon>
        <taxon>Dikarya</taxon>
        <taxon>Basidiomycota</taxon>
        <taxon>Agaricomycotina</taxon>
        <taxon>Agaricomycetes</taxon>
        <taxon>Agaricomycetidae</taxon>
        <taxon>Boletales</taxon>
        <taxon>Paxilineae</taxon>
        <taxon>Paxillaceae</taxon>
        <taxon>Paxillus</taxon>
    </lineage>
</organism>
<sequence>MSELIQAQGRGGRDGQPAKCIIIPGTNQAKIAIGRDEVDHKGRWFAHDYIHAHGLKQCLRYGLTLYINGTGTKCWDGTTNQLCTVCKANPNKAPSMFILDLHKSPSRMVGGDGILSLSTKRQLDDTAVMAESVFTSAANQSKKRRIKRQEGVMRDVEQMKRALNKIKDNGCAMCLSYRSFHGRHPLQSCHSLDMMQMSFKQYTEWKRGIRYGKGFKGICWKCHVPTCKDLLHPPLEKGMKCEWEDIVIPTVVGIFNNQELRISAQRRFSVRWVTLEELRSWLVVTPIEGHHSHAMDLMMWFIEVFPW</sequence>
<dbReference type="Proteomes" id="UP000054538">
    <property type="component" value="Unassembled WGS sequence"/>
</dbReference>
<dbReference type="InParanoid" id="A0A0D0DPC4"/>
<dbReference type="STRING" id="930991.A0A0D0DPC4"/>
<name>A0A0D0DPC4_9AGAM</name>
<dbReference type="OrthoDB" id="3202072at2759"/>
<dbReference type="EMBL" id="KN825944">
    <property type="protein sequence ID" value="KIK80755.1"/>
    <property type="molecule type" value="Genomic_DNA"/>
</dbReference>
<reference evidence="2" key="2">
    <citation type="submission" date="2015-01" db="EMBL/GenBank/DDBJ databases">
        <title>Evolutionary Origins and Diversification of the Mycorrhizal Mutualists.</title>
        <authorList>
            <consortium name="DOE Joint Genome Institute"/>
            <consortium name="Mycorrhizal Genomics Consortium"/>
            <person name="Kohler A."/>
            <person name="Kuo A."/>
            <person name="Nagy L.G."/>
            <person name="Floudas D."/>
            <person name="Copeland A."/>
            <person name="Barry K.W."/>
            <person name="Cichocki N."/>
            <person name="Veneault-Fourrey C."/>
            <person name="LaButti K."/>
            <person name="Lindquist E.A."/>
            <person name="Lipzen A."/>
            <person name="Lundell T."/>
            <person name="Morin E."/>
            <person name="Murat C."/>
            <person name="Riley R."/>
            <person name="Ohm R."/>
            <person name="Sun H."/>
            <person name="Tunlid A."/>
            <person name="Henrissat B."/>
            <person name="Grigoriev I.V."/>
            <person name="Hibbett D.S."/>
            <person name="Martin F."/>
        </authorList>
    </citation>
    <scope>NUCLEOTIDE SEQUENCE [LARGE SCALE GENOMIC DNA]</scope>
    <source>
        <strain evidence="2">Ve08.2h10</strain>
    </source>
</reference>
<proteinExistence type="predicted"/>
<gene>
    <name evidence="1" type="ORF">PAXRUDRAFT_157856</name>
</gene>
<dbReference type="HOGENOM" id="CLU_906427_0_0_1"/>